<dbReference type="GO" id="GO:0003676">
    <property type="term" value="F:nucleic acid binding"/>
    <property type="evidence" value="ECO:0007669"/>
    <property type="project" value="InterPro"/>
</dbReference>
<evidence type="ECO:0000259" key="1">
    <source>
        <dbReference type="Pfam" id="PF13456"/>
    </source>
</evidence>
<dbReference type="AlphaFoldDB" id="A0A2C9VVI2"/>
<protein>
    <recommendedName>
        <fullName evidence="1">RNase H type-1 domain-containing protein</fullName>
    </recommendedName>
</protein>
<proteinExistence type="predicted"/>
<dbReference type="EMBL" id="CM004391">
    <property type="protein sequence ID" value="OAY50270.1"/>
    <property type="molecule type" value="Genomic_DNA"/>
</dbReference>
<dbReference type="PANTHER" id="PTHR47074:SF48">
    <property type="entry name" value="POLYNUCLEOTIDYL TRANSFERASE, RIBONUCLEASE H-LIKE SUPERFAMILY PROTEIN"/>
    <property type="match status" value="1"/>
</dbReference>
<gene>
    <name evidence="2" type="ORF">MANES_05G122000</name>
</gene>
<sequence>MRVCDLFIHGIRIWNMELLHSIFRDRNIQIIRSTPLAHTSLQDSWMWLGSRNCIYSVKSGYSTLTSVQYSPNTTIIEADLWKHLWKVQVHKPVVGPHVQSQSTYWSTPSPFYMKCNVDAVVPLSMQSHEVGWIIRNCVGSFLHAGMKFVTHTVVSQVAEALADMHSVIVKSDALSVVQAVAHNRIDASYYGLLIQDVRMLLNEISNFSLFSYKKKILLPLDNTLKSLLVCQDLESATFIV</sequence>
<accession>A0A2C9VVI2</accession>
<dbReference type="PANTHER" id="PTHR47074">
    <property type="entry name" value="BNAC02G40300D PROTEIN"/>
    <property type="match status" value="1"/>
</dbReference>
<organism evidence="2">
    <name type="scientific">Manihot esculenta</name>
    <name type="common">Cassava</name>
    <name type="synonym">Jatropha manihot</name>
    <dbReference type="NCBI Taxonomy" id="3983"/>
    <lineage>
        <taxon>Eukaryota</taxon>
        <taxon>Viridiplantae</taxon>
        <taxon>Streptophyta</taxon>
        <taxon>Embryophyta</taxon>
        <taxon>Tracheophyta</taxon>
        <taxon>Spermatophyta</taxon>
        <taxon>Magnoliopsida</taxon>
        <taxon>eudicotyledons</taxon>
        <taxon>Gunneridae</taxon>
        <taxon>Pentapetalae</taxon>
        <taxon>rosids</taxon>
        <taxon>fabids</taxon>
        <taxon>Malpighiales</taxon>
        <taxon>Euphorbiaceae</taxon>
        <taxon>Crotonoideae</taxon>
        <taxon>Manihoteae</taxon>
        <taxon>Manihot</taxon>
    </lineage>
</organism>
<dbReference type="InterPro" id="IPR002156">
    <property type="entry name" value="RNaseH_domain"/>
</dbReference>
<dbReference type="GO" id="GO:0004523">
    <property type="term" value="F:RNA-DNA hybrid ribonuclease activity"/>
    <property type="evidence" value="ECO:0007669"/>
    <property type="project" value="InterPro"/>
</dbReference>
<feature type="domain" description="RNase H type-1" evidence="1">
    <location>
        <begin position="125"/>
        <end position="208"/>
    </location>
</feature>
<name>A0A2C9VVI2_MANES</name>
<dbReference type="Pfam" id="PF13456">
    <property type="entry name" value="RVT_3"/>
    <property type="match status" value="1"/>
</dbReference>
<reference evidence="2" key="1">
    <citation type="submission" date="2016-02" db="EMBL/GenBank/DDBJ databases">
        <title>WGS assembly of Manihot esculenta.</title>
        <authorList>
            <person name="Bredeson J.V."/>
            <person name="Prochnik S.E."/>
            <person name="Lyons J.B."/>
            <person name="Schmutz J."/>
            <person name="Grimwood J."/>
            <person name="Vrebalov J."/>
            <person name="Bart R.S."/>
            <person name="Amuge T."/>
            <person name="Ferguson M.E."/>
            <person name="Green R."/>
            <person name="Putnam N."/>
            <person name="Stites J."/>
            <person name="Rounsley S."/>
            <person name="Rokhsar D.S."/>
        </authorList>
    </citation>
    <scope>NUCLEOTIDE SEQUENCE [LARGE SCALE GENOMIC DNA]</scope>
    <source>
        <tissue evidence="2">Leaf</tissue>
    </source>
</reference>
<dbReference type="InterPro" id="IPR052929">
    <property type="entry name" value="RNase_H-like_EbsB-rel"/>
</dbReference>
<evidence type="ECO:0000313" key="2">
    <source>
        <dbReference type="EMBL" id="OAY50270.1"/>
    </source>
</evidence>